<dbReference type="Gene3D" id="3.20.20.100">
    <property type="entry name" value="NADP-dependent oxidoreductase domain"/>
    <property type="match status" value="1"/>
</dbReference>
<dbReference type="OrthoDB" id="9773828at2"/>
<dbReference type="RefSeq" id="WP_054715631.1">
    <property type="nucleotide sequence ID" value="NZ_AZEU01000135.1"/>
</dbReference>
<dbReference type="GO" id="GO:0016491">
    <property type="term" value="F:oxidoreductase activity"/>
    <property type="evidence" value="ECO:0007669"/>
    <property type="project" value="UniProtKB-KW"/>
</dbReference>
<feature type="domain" description="NADP-dependent oxidoreductase" evidence="4">
    <location>
        <begin position="27"/>
        <end position="327"/>
    </location>
</feature>
<name>A0A0R1QJI2_9LACO</name>
<dbReference type="PANTHER" id="PTHR43150:SF4">
    <property type="entry name" value="L-GLYCERALDEHYDE 3-PHOSPHATE REDUCTASE"/>
    <property type="match status" value="1"/>
</dbReference>
<evidence type="ECO:0000256" key="2">
    <source>
        <dbReference type="ARBA" id="ARBA00022857"/>
    </source>
</evidence>
<dbReference type="PROSITE" id="PS00062">
    <property type="entry name" value="ALDOKETO_REDUCTASE_2"/>
    <property type="match status" value="1"/>
</dbReference>
<dbReference type="InterPro" id="IPR036812">
    <property type="entry name" value="NAD(P)_OxRdtase_dom_sf"/>
</dbReference>
<dbReference type="EMBL" id="AZEU01000135">
    <property type="protein sequence ID" value="KRL44959.1"/>
    <property type="molecule type" value="Genomic_DNA"/>
</dbReference>
<dbReference type="Proteomes" id="UP000051790">
    <property type="component" value="Unassembled WGS sequence"/>
</dbReference>
<evidence type="ECO:0000256" key="3">
    <source>
        <dbReference type="ARBA" id="ARBA00023002"/>
    </source>
</evidence>
<organism evidence="5 6">
    <name type="scientific">Lacticaseibacillus manihotivorans DSM 13343 = JCM 12514</name>
    <dbReference type="NCBI Taxonomy" id="1423769"/>
    <lineage>
        <taxon>Bacteria</taxon>
        <taxon>Bacillati</taxon>
        <taxon>Bacillota</taxon>
        <taxon>Bacilli</taxon>
        <taxon>Lactobacillales</taxon>
        <taxon>Lactobacillaceae</taxon>
        <taxon>Lacticaseibacillus</taxon>
    </lineage>
</organism>
<dbReference type="InterPro" id="IPR023210">
    <property type="entry name" value="NADP_OxRdtase_dom"/>
</dbReference>
<dbReference type="PANTHER" id="PTHR43150">
    <property type="entry name" value="HYPERKINETIC, ISOFORM M"/>
    <property type="match status" value="1"/>
</dbReference>
<keyword evidence="2" id="KW-0521">NADP</keyword>
<comment type="caution">
    <text evidence="5">The sequence shown here is derived from an EMBL/GenBank/DDBJ whole genome shotgun (WGS) entry which is preliminary data.</text>
</comment>
<evidence type="ECO:0000313" key="5">
    <source>
        <dbReference type="EMBL" id="KRL44959.1"/>
    </source>
</evidence>
<dbReference type="GO" id="GO:0051596">
    <property type="term" value="P:methylglyoxal catabolic process"/>
    <property type="evidence" value="ECO:0007669"/>
    <property type="project" value="TreeGrafter"/>
</dbReference>
<keyword evidence="6" id="KW-1185">Reference proteome</keyword>
<sequence length="330" mass="36005">MYEAKATRYDHLAIRSVGDSGLQLPAVSLGLWQRFDAQAPFDERQALLLHAFDQGVFHFDVADHYGIPYGSSEALLGKVLAGELKGYRDELVIATKVGYAVGEGPFGSGLSRKAIMQHIDGSLKRLQSDYVDVYYAHRFDDAVPLEETVSALDAVVKSGKARYIGISNYNVEQTQAALALFEAYHTPVVVSQMSYNMFNRNVETSGLLDVLREHHQGLVAYGPLSEGLLSDRYLNGLPDDFKIHHTNQATLSVGNEALVEKLNALNAIAQNRGQSMSQLALAWLLRDPVVASVIIGTTSAAHLDDNLQAAQNTAFTADELAAIDQIVTLN</sequence>
<evidence type="ECO:0000259" key="4">
    <source>
        <dbReference type="Pfam" id="PF00248"/>
    </source>
</evidence>
<dbReference type="Pfam" id="PF00248">
    <property type="entry name" value="Aldo_ket_red"/>
    <property type="match status" value="1"/>
</dbReference>
<dbReference type="CDD" id="cd19089">
    <property type="entry name" value="AKR_AKR14A1_2"/>
    <property type="match status" value="1"/>
</dbReference>
<accession>A0A0R1QJI2</accession>
<dbReference type="SUPFAM" id="SSF51430">
    <property type="entry name" value="NAD(P)-linked oxidoreductase"/>
    <property type="match status" value="1"/>
</dbReference>
<protein>
    <submittedName>
        <fullName evidence="5">Aldo keto reductase</fullName>
    </submittedName>
</protein>
<evidence type="ECO:0000256" key="1">
    <source>
        <dbReference type="ARBA" id="ARBA00006515"/>
    </source>
</evidence>
<dbReference type="InterPro" id="IPR018170">
    <property type="entry name" value="Aldo/ket_reductase_CS"/>
</dbReference>
<gene>
    <name evidence="5" type="ORF">FD01_GL000944</name>
</gene>
<dbReference type="AlphaFoldDB" id="A0A0R1QJI2"/>
<dbReference type="PATRIC" id="fig|1423769.4.peg.1017"/>
<dbReference type="InterPro" id="IPR005399">
    <property type="entry name" value="K_chnl_volt-dep_bsu_KCNAB-rel"/>
</dbReference>
<reference evidence="5 6" key="1">
    <citation type="journal article" date="2015" name="Genome Announc.">
        <title>Expanding the biotechnology potential of lactobacilli through comparative genomics of 213 strains and associated genera.</title>
        <authorList>
            <person name="Sun Z."/>
            <person name="Harris H.M."/>
            <person name="McCann A."/>
            <person name="Guo C."/>
            <person name="Argimon S."/>
            <person name="Zhang W."/>
            <person name="Yang X."/>
            <person name="Jeffery I.B."/>
            <person name="Cooney J.C."/>
            <person name="Kagawa T.F."/>
            <person name="Liu W."/>
            <person name="Song Y."/>
            <person name="Salvetti E."/>
            <person name="Wrobel A."/>
            <person name="Rasinkangas P."/>
            <person name="Parkhill J."/>
            <person name="Rea M.C."/>
            <person name="O'Sullivan O."/>
            <person name="Ritari J."/>
            <person name="Douillard F.P."/>
            <person name="Paul Ross R."/>
            <person name="Yang R."/>
            <person name="Briner A.E."/>
            <person name="Felis G.E."/>
            <person name="de Vos W.M."/>
            <person name="Barrangou R."/>
            <person name="Klaenhammer T.R."/>
            <person name="Caufield P.W."/>
            <person name="Cui Y."/>
            <person name="Zhang H."/>
            <person name="O'Toole P.W."/>
        </authorList>
    </citation>
    <scope>NUCLEOTIDE SEQUENCE [LARGE SCALE GENOMIC DNA]</scope>
    <source>
        <strain evidence="5 6">DSM 13343</strain>
    </source>
</reference>
<proteinExistence type="inferred from homology"/>
<evidence type="ECO:0000313" key="6">
    <source>
        <dbReference type="Proteomes" id="UP000051790"/>
    </source>
</evidence>
<comment type="similarity">
    <text evidence="1">Belongs to the shaker potassium channel beta subunit family.</text>
</comment>
<keyword evidence="3" id="KW-0560">Oxidoreductase</keyword>